<feature type="transmembrane region" description="Helical" evidence="8">
    <location>
        <begin position="294"/>
        <end position="317"/>
    </location>
</feature>
<organism evidence="9 10">
    <name type="scientific">Maudiozyma barnettii</name>
    <dbReference type="NCBI Taxonomy" id="61262"/>
    <lineage>
        <taxon>Eukaryota</taxon>
        <taxon>Fungi</taxon>
        <taxon>Dikarya</taxon>
        <taxon>Ascomycota</taxon>
        <taxon>Saccharomycotina</taxon>
        <taxon>Saccharomycetes</taxon>
        <taxon>Saccharomycetales</taxon>
        <taxon>Saccharomycetaceae</taxon>
        <taxon>Maudiozyma</taxon>
    </lineage>
</organism>
<sequence length="561" mass="61677">MGFSIKKLVRNHSEGNDSTDISSDLEQQNYPVVLDEKNEFVGKVNSISNTNSNTEKHAIYESVSNDDDTNDLYAIESAIETKLSWFNRLAVYLNAETKGIEPVSVEERNPDESVVSAASMWFSANMVIAAYALGGLGPLIYQLNFGTSVLVIIFFNILGLLPVAYFSIFGCELGLRQMVLSRFLLGNLTARIFALINVVACVGWGIVNTVVSAQLLNMVNHASGHECPLWAGCLIIVGCTVAVTFFGYRVIHAYEKWSWVPNFAVFLVIIARLAKSHNFSNGEWTSGPTTAGNVLSFGCTVYGFATGWTTYASDYTVYMPKNTNKYKIFFSLVAGLSFPLFFCMILGAASAMGAVNDPTWNQYYQQNSMGGLTYAILVPNSLHGFGQFCCVLLAMSTVANNVPNMYTIALSAQAMWGPFTKVPRVVWTLAGNAATVGIAIPACYYFEGFMQNFMDSIGYYLAIYTAIALSEHFIYRKNSFKNYNVEDWNDNSKLPIGIAGTAALIVGAFGVALGMCQTYWVGEISRLIGKYGGDIGFELGASWACIVYNIIRPFELKYFGR</sequence>
<dbReference type="GO" id="GO:0015205">
    <property type="term" value="F:nucleobase transmembrane transporter activity"/>
    <property type="evidence" value="ECO:0007669"/>
    <property type="project" value="TreeGrafter"/>
</dbReference>
<protein>
    <submittedName>
        <fullName evidence="9">Similar to Saccharomyces cerevisiae YER056C FCY2 Purine-cytosine permease, mediates purine (Adenine, guanine, and hypoxanthine) and cytosine accumulation</fullName>
    </submittedName>
</protein>
<keyword evidence="10" id="KW-1185">Reference proteome</keyword>
<dbReference type="CDD" id="cd11484">
    <property type="entry name" value="SLC-NCS1sbd_CobB-like"/>
    <property type="match status" value="1"/>
</dbReference>
<feature type="transmembrane region" description="Helical" evidence="8">
    <location>
        <begin position="495"/>
        <end position="521"/>
    </location>
</feature>
<keyword evidence="6 8" id="KW-1133">Transmembrane helix</keyword>
<keyword evidence="5 8" id="KW-0812">Transmembrane</keyword>
<feature type="transmembrane region" description="Helical" evidence="8">
    <location>
        <begin position="425"/>
        <end position="445"/>
    </location>
</feature>
<comment type="similarity">
    <text evidence="2">Belongs to the purine-cytosine permease (2.A.39) family.</text>
</comment>
<feature type="transmembrane region" description="Helical" evidence="8">
    <location>
        <begin position="228"/>
        <end position="250"/>
    </location>
</feature>
<evidence type="ECO:0000256" key="6">
    <source>
        <dbReference type="ARBA" id="ARBA00022989"/>
    </source>
</evidence>
<feature type="transmembrane region" description="Helical" evidence="8">
    <location>
        <begin position="147"/>
        <end position="171"/>
    </location>
</feature>
<feature type="transmembrane region" description="Helical" evidence="8">
    <location>
        <begin position="402"/>
        <end position="419"/>
    </location>
</feature>
<dbReference type="Proteomes" id="UP000644660">
    <property type="component" value="Unassembled WGS sequence"/>
</dbReference>
<reference evidence="9 10" key="1">
    <citation type="submission" date="2020-05" db="EMBL/GenBank/DDBJ databases">
        <authorList>
            <person name="Casaregola S."/>
            <person name="Devillers H."/>
            <person name="Grondin C."/>
        </authorList>
    </citation>
    <scope>NUCLEOTIDE SEQUENCE [LARGE SCALE GENOMIC DNA]</scope>
    <source>
        <strain evidence="9 10">CLIB 1767</strain>
    </source>
</reference>
<keyword evidence="3" id="KW-0813">Transport</keyword>
<feature type="transmembrane region" description="Helical" evidence="8">
    <location>
        <begin position="257"/>
        <end position="274"/>
    </location>
</feature>
<dbReference type="AlphaFoldDB" id="A0A8H2ZGZ3"/>
<feature type="transmembrane region" description="Helical" evidence="8">
    <location>
        <begin position="372"/>
        <end position="395"/>
    </location>
</feature>
<dbReference type="EMBL" id="CAEFZW010000003">
    <property type="protein sequence ID" value="CAB4254027.1"/>
    <property type="molecule type" value="Genomic_DNA"/>
</dbReference>
<evidence type="ECO:0000313" key="10">
    <source>
        <dbReference type="Proteomes" id="UP000644660"/>
    </source>
</evidence>
<proteinExistence type="inferred from homology"/>
<comment type="caution">
    <text evidence="9">The sequence shown here is derived from an EMBL/GenBank/DDBJ whole genome shotgun (WGS) entry which is preliminary data.</text>
</comment>
<dbReference type="FunFam" id="1.10.4160.10:FF:000002">
    <property type="entry name" value="Purine-cytosine permease fcyB"/>
    <property type="match status" value="1"/>
</dbReference>
<dbReference type="PIRSF" id="PIRSF002744">
    <property type="entry name" value="Pur-cyt_permease"/>
    <property type="match status" value="1"/>
</dbReference>
<feature type="transmembrane region" description="Helical" evidence="8">
    <location>
        <begin position="457"/>
        <end position="475"/>
    </location>
</feature>
<comment type="subcellular location">
    <subcellularLocation>
        <location evidence="1">Membrane</location>
        <topology evidence="1">Multi-pass membrane protein</topology>
    </subcellularLocation>
</comment>
<keyword evidence="4" id="KW-0597">Phosphoprotein</keyword>
<gene>
    <name evidence="9" type="ORF">KABA2_03S10824</name>
</gene>
<dbReference type="GO" id="GO:0015856">
    <property type="term" value="P:cytosine transport"/>
    <property type="evidence" value="ECO:0007669"/>
    <property type="project" value="UniProtKB-ARBA"/>
</dbReference>
<keyword evidence="7 8" id="KW-0472">Membrane</keyword>
<feature type="transmembrane region" description="Helical" evidence="8">
    <location>
        <begin position="329"/>
        <end position="352"/>
    </location>
</feature>
<evidence type="ECO:0000256" key="8">
    <source>
        <dbReference type="SAM" id="Phobius"/>
    </source>
</evidence>
<feature type="transmembrane region" description="Helical" evidence="8">
    <location>
        <begin position="118"/>
        <end position="141"/>
    </location>
</feature>
<dbReference type="RefSeq" id="XP_041405871.1">
    <property type="nucleotide sequence ID" value="XM_041549937.1"/>
</dbReference>
<evidence type="ECO:0000256" key="7">
    <source>
        <dbReference type="ARBA" id="ARBA00023136"/>
    </source>
</evidence>
<evidence type="ECO:0000256" key="4">
    <source>
        <dbReference type="ARBA" id="ARBA00022553"/>
    </source>
</evidence>
<dbReference type="GO" id="GO:0000329">
    <property type="term" value="C:fungal-type vacuole membrane"/>
    <property type="evidence" value="ECO:0007669"/>
    <property type="project" value="TreeGrafter"/>
</dbReference>
<dbReference type="NCBIfam" id="TIGR00800">
    <property type="entry name" value="ncs1"/>
    <property type="match status" value="1"/>
</dbReference>
<dbReference type="Gene3D" id="1.10.4160.10">
    <property type="entry name" value="Hydantoin permease"/>
    <property type="match status" value="1"/>
</dbReference>
<evidence type="ECO:0000256" key="5">
    <source>
        <dbReference type="ARBA" id="ARBA00022692"/>
    </source>
</evidence>
<evidence type="ECO:0000256" key="2">
    <source>
        <dbReference type="ARBA" id="ARBA00008974"/>
    </source>
</evidence>
<name>A0A8H2ZGZ3_9SACH</name>
<dbReference type="GO" id="GO:0005886">
    <property type="term" value="C:plasma membrane"/>
    <property type="evidence" value="ECO:0007669"/>
    <property type="project" value="TreeGrafter"/>
</dbReference>
<accession>A0A8H2ZGZ3</accession>
<evidence type="ECO:0000256" key="1">
    <source>
        <dbReference type="ARBA" id="ARBA00004141"/>
    </source>
</evidence>
<dbReference type="GeneID" id="64857005"/>
<dbReference type="InterPro" id="IPR001248">
    <property type="entry name" value="Pur-cyt_permease"/>
</dbReference>
<evidence type="ECO:0000256" key="3">
    <source>
        <dbReference type="ARBA" id="ARBA00022448"/>
    </source>
</evidence>
<dbReference type="InterPro" id="IPR026030">
    <property type="entry name" value="Pur-cyt_permease_Fcy2/21/22"/>
</dbReference>
<evidence type="ECO:0000313" key="9">
    <source>
        <dbReference type="EMBL" id="CAB4254027.1"/>
    </source>
</evidence>
<dbReference type="PANTHER" id="PTHR31806">
    <property type="entry name" value="PURINE-CYTOSINE PERMEASE FCY2-RELATED"/>
    <property type="match status" value="1"/>
</dbReference>
<feature type="transmembrane region" description="Helical" evidence="8">
    <location>
        <begin position="192"/>
        <end position="216"/>
    </location>
</feature>
<dbReference type="PANTHER" id="PTHR31806:SF1">
    <property type="entry name" value="PURINE-CYTOSINE PERMEASE FCY2-RELATED"/>
    <property type="match status" value="1"/>
</dbReference>
<dbReference type="InterPro" id="IPR012681">
    <property type="entry name" value="NCS1"/>
</dbReference>
<dbReference type="Pfam" id="PF02133">
    <property type="entry name" value="Transp_cyt_pur"/>
    <property type="match status" value="1"/>
</dbReference>
<dbReference type="OrthoDB" id="2116389at2759"/>